<dbReference type="Gene3D" id="1.10.150.240">
    <property type="entry name" value="Putative phosphatase, domain 2"/>
    <property type="match status" value="1"/>
</dbReference>
<dbReference type="GO" id="GO:0006281">
    <property type="term" value="P:DNA repair"/>
    <property type="evidence" value="ECO:0007669"/>
    <property type="project" value="TreeGrafter"/>
</dbReference>
<accession>A0A7L7KQV0</accession>
<dbReference type="InterPro" id="IPR023198">
    <property type="entry name" value="PGP-like_dom2"/>
</dbReference>
<dbReference type="NCBIfam" id="TIGR01549">
    <property type="entry name" value="HAD-SF-IA-v1"/>
    <property type="match status" value="1"/>
</dbReference>
<reference evidence="1 2" key="1">
    <citation type="submission" date="2020-02" db="EMBL/GenBank/DDBJ databases">
        <authorList>
            <person name="Zheng R.K."/>
            <person name="Sun C.M."/>
        </authorList>
    </citation>
    <scope>NUCLEOTIDE SEQUENCE [LARGE SCALE GENOMIC DNA]</scope>
    <source>
        <strain evidence="2">zrk13</strain>
    </source>
</reference>
<dbReference type="GO" id="GO:0008967">
    <property type="term" value="F:phosphoglycolate phosphatase activity"/>
    <property type="evidence" value="ECO:0007669"/>
    <property type="project" value="TreeGrafter"/>
</dbReference>
<dbReference type="InterPro" id="IPR006439">
    <property type="entry name" value="HAD-SF_hydro_IA"/>
</dbReference>
<dbReference type="GO" id="GO:0005829">
    <property type="term" value="C:cytosol"/>
    <property type="evidence" value="ECO:0007669"/>
    <property type="project" value="TreeGrafter"/>
</dbReference>
<dbReference type="AlphaFoldDB" id="A0A7L7KQV0"/>
<dbReference type="Proteomes" id="UP000514720">
    <property type="component" value="Chromosome"/>
</dbReference>
<dbReference type="SUPFAM" id="SSF56784">
    <property type="entry name" value="HAD-like"/>
    <property type="match status" value="1"/>
</dbReference>
<name>A0A7L7KQV0_9MOLU</name>
<dbReference type="InterPro" id="IPR036412">
    <property type="entry name" value="HAD-like_sf"/>
</dbReference>
<evidence type="ECO:0000313" key="2">
    <source>
        <dbReference type="Proteomes" id="UP000514720"/>
    </source>
</evidence>
<dbReference type="InterPro" id="IPR023214">
    <property type="entry name" value="HAD_sf"/>
</dbReference>
<sequence>MKKLDTILFDLDGTLIDTNDIIVRSFRATFDRHFPDVEVTDAQIHSFIGPTLHQTFSDYTNDPFEIQDMIDSYREFYVEFEVGNFKIYPDVLEVVTDLKEKGYNLGILTSKFKVAAWPSFTHYGLETIFDSFTALDHVEHPKPHRNAVDTALSNFPNHGLAIMIGDNQGDILAGKNAGIYSAGVAWSLKGPDHLLEVEPDFMLNDMNDIYRVIKEIEEDN</sequence>
<dbReference type="Pfam" id="PF13419">
    <property type="entry name" value="HAD_2"/>
    <property type="match status" value="1"/>
</dbReference>
<dbReference type="SFLD" id="SFLDG01129">
    <property type="entry name" value="C1.5:_HAD__Beta-PGM__Phosphata"/>
    <property type="match status" value="1"/>
</dbReference>
<dbReference type="InterPro" id="IPR050155">
    <property type="entry name" value="HAD-like_hydrolase_sf"/>
</dbReference>
<dbReference type="PANTHER" id="PTHR43434">
    <property type="entry name" value="PHOSPHOGLYCOLATE PHOSPHATASE"/>
    <property type="match status" value="1"/>
</dbReference>
<dbReference type="SFLD" id="SFLDG01135">
    <property type="entry name" value="C1.5.6:_HAD__Beta-PGM__Phospha"/>
    <property type="match status" value="1"/>
</dbReference>
<dbReference type="PANTHER" id="PTHR43434:SF26">
    <property type="entry name" value="PYROPHOSPHATASE PPAX"/>
    <property type="match status" value="1"/>
</dbReference>
<dbReference type="EMBL" id="CP048914">
    <property type="protein sequence ID" value="QMS84955.1"/>
    <property type="molecule type" value="Genomic_DNA"/>
</dbReference>
<evidence type="ECO:0000313" key="1">
    <source>
        <dbReference type="EMBL" id="QMS84955.1"/>
    </source>
</evidence>
<organism evidence="1 2">
    <name type="scientific">Candidatus Xianfuyuplasma coldseepsis</name>
    <dbReference type="NCBI Taxonomy" id="2782163"/>
    <lineage>
        <taxon>Bacteria</taxon>
        <taxon>Bacillati</taxon>
        <taxon>Mycoplasmatota</taxon>
        <taxon>Mollicutes</taxon>
        <taxon>Candidatus Izemoplasmatales</taxon>
        <taxon>Candidatus Izemoplasmataceae</taxon>
        <taxon>Candidatus Xianfuyuplasma</taxon>
    </lineage>
</organism>
<dbReference type="Gene3D" id="3.40.50.1000">
    <property type="entry name" value="HAD superfamily/HAD-like"/>
    <property type="match status" value="1"/>
</dbReference>
<keyword evidence="2" id="KW-1185">Reference proteome</keyword>
<protein>
    <submittedName>
        <fullName evidence="1">HAD-IA family hydrolase</fullName>
    </submittedName>
</protein>
<keyword evidence="1" id="KW-0378">Hydrolase</keyword>
<dbReference type="RefSeq" id="WP_258878578.1">
    <property type="nucleotide sequence ID" value="NZ_CP048914.1"/>
</dbReference>
<gene>
    <name evidence="1" type="ORF">G4Z02_04025</name>
</gene>
<dbReference type="SFLD" id="SFLDS00003">
    <property type="entry name" value="Haloacid_Dehalogenase"/>
    <property type="match status" value="1"/>
</dbReference>
<proteinExistence type="predicted"/>
<dbReference type="KEGG" id="xcl:G4Z02_04025"/>
<dbReference type="InterPro" id="IPR041492">
    <property type="entry name" value="HAD_2"/>
</dbReference>